<feature type="compositionally biased region" description="Low complexity" evidence="2">
    <location>
        <begin position="480"/>
        <end position="493"/>
    </location>
</feature>
<reference evidence="3" key="1">
    <citation type="submission" date="2023-03" db="EMBL/GenBank/DDBJ databases">
        <title>Massive genome expansion in bonnet fungi (Mycena s.s.) driven by repeated elements and novel gene families across ecological guilds.</title>
        <authorList>
            <consortium name="Lawrence Berkeley National Laboratory"/>
            <person name="Harder C.B."/>
            <person name="Miyauchi S."/>
            <person name="Viragh M."/>
            <person name="Kuo A."/>
            <person name="Thoen E."/>
            <person name="Andreopoulos B."/>
            <person name="Lu D."/>
            <person name="Skrede I."/>
            <person name="Drula E."/>
            <person name="Henrissat B."/>
            <person name="Morin E."/>
            <person name="Kohler A."/>
            <person name="Barry K."/>
            <person name="LaButti K."/>
            <person name="Morin E."/>
            <person name="Salamov A."/>
            <person name="Lipzen A."/>
            <person name="Mereny Z."/>
            <person name="Hegedus B."/>
            <person name="Baldrian P."/>
            <person name="Stursova M."/>
            <person name="Weitz H."/>
            <person name="Taylor A."/>
            <person name="Grigoriev I.V."/>
            <person name="Nagy L.G."/>
            <person name="Martin F."/>
            <person name="Kauserud H."/>
        </authorList>
    </citation>
    <scope>NUCLEOTIDE SEQUENCE</scope>
    <source>
        <strain evidence="3">CBHHK002</strain>
    </source>
</reference>
<dbReference type="Proteomes" id="UP001218218">
    <property type="component" value="Unassembled WGS sequence"/>
</dbReference>
<feature type="compositionally biased region" description="Pro residues" evidence="2">
    <location>
        <begin position="272"/>
        <end position="281"/>
    </location>
</feature>
<protein>
    <submittedName>
        <fullName evidence="3">Uncharacterized protein</fullName>
    </submittedName>
</protein>
<feature type="coiled-coil region" evidence="1">
    <location>
        <begin position="63"/>
        <end position="139"/>
    </location>
</feature>
<keyword evidence="1" id="KW-0175">Coiled coil</keyword>
<evidence type="ECO:0000313" key="3">
    <source>
        <dbReference type="EMBL" id="KAJ7350347.1"/>
    </source>
</evidence>
<accession>A0AAD7EU21</accession>
<dbReference type="EMBL" id="JARIHO010000014">
    <property type="protein sequence ID" value="KAJ7350347.1"/>
    <property type="molecule type" value="Genomic_DNA"/>
</dbReference>
<dbReference type="AlphaFoldDB" id="A0AAD7EU21"/>
<keyword evidence="4" id="KW-1185">Reference proteome</keyword>
<feature type="region of interest" description="Disordered" evidence="2">
    <location>
        <begin position="351"/>
        <end position="546"/>
    </location>
</feature>
<feature type="region of interest" description="Disordered" evidence="2">
    <location>
        <begin position="1"/>
        <end position="44"/>
    </location>
</feature>
<evidence type="ECO:0000256" key="1">
    <source>
        <dbReference type="SAM" id="Coils"/>
    </source>
</evidence>
<feature type="compositionally biased region" description="Low complexity" evidence="2">
    <location>
        <begin position="244"/>
        <end position="265"/>
    </location>
</feature>
<sequence length="546" mass="58507">MESDRDLPPLPIRPPDVSEPTEPPVAESSRRHSRRSKATTTTRDAATLFLIEQREHRETQRELSRVTELLRRETLRANEAENNVELATQRLKNVHEARLAAVREAARANESLELYKFQLETAQHEIHRAQSVFNIVERERYQAELAGAKSRTVARRLNERHKINLAREEGRRMGMREGLEAAHPGILADGGEAPSNFGDTQAFDYFTDADFENERLDSLDDSGSGTTDDLDPHPLSPSPPSITPPERSAMAPPNRSRPPSSAPPARSRDTPAPLPVPPPLPAAAAGAPLSPLFTPFHDIHPIPLHNEAPHPRHEHVDIPPDGYIPSTGPDGLVQIPPAHEFTGSVVEGVMSPRHAPSQRGNAAPSVRAESVRRAPSAAGSSRPVQMPTPRMNTNLPGIERQAQHRSSWSSDFFGGGQPAQPPFPSDSSDPIPINIQPPSRGSYASSAQVGTPSLGSKLFSPGPAPRDNGRPPSRLSVNIPGSAPSPSATAAAAVSHGSVPLGFQQQSPATTVPGGTAPMPGAYAAPSEGFAEGLSNQHPGHADHAS</sequence>
<feature type="compositionally biased region" description="Polar residues" evidence="2">
    <location>
        <begin position="442"/>
        <end position="454"/>
    </location>
</feature>
<feature type="region of interest" description="Disordered" evidence="2">
    <location>
        <begin position="215"/>
        <end position="283"/>
    </location>
</feature>
<organism evidence="3 4">
    <name type="scientific">Mycena albidolilacea</name>
    <dbReference type="NCBI Taxonomy" id="1033008"/>
    <lineage>
        <taxon>Eukaryota</taxon>
        <taxon>Fungi</taxon>
        <taxon>Dikarya</taxon>
        <taxon>Basidiomycota</taxon>
        <taxon>Agaricomycotina</taxon>
        <taxon>Agaricomycetes</taxon>
        <taxon>Agaricomycetidae</taxon>
        <taxon>Agaricales</taxon>
        <taxon>Marasmiineae</taxon>
        <taxon>Mycenaceae</taxon>
        <taxon>Mycena</taxon>
    </lineage>
</organism>
<gene>
    <name evidence="3" type="ORF">DFH08DRAFT_107945</name>
</gene>
<evidence type="ECO:0000313" key="4">
    <source>
        <dbReference type="Proteomes" id="UP001218218"/>
    </source>
</evidence>
<comment type="caution">
    <text evidence="3">The sequence shown here is derived from an EMBL/GenBank/DDBJ whole genome shotgun (WGS) entry which is preliminary data.</text>
</comment>
<evidence type="ECO:0000256" key="2">
    <source>
        <dbReference type="SAM" id="MobiDB-lite"/>
    </source>
</evidence>
<proteinExistence type="predicted"/>
<name>A0AAD7EU21_9AGAR</name>
<feature type="compositionally biased region" description="Pro residues" evidence="2">
    <location>
        <begin position="234"/>
        <end position="243"/>
    </location>
</feature>
<feature type="compositionally biased region" description="Low complexity" evidence="2">
    <location>
        <begin position="425"/>
        <end position="439"/>
    </location>
</feature>